<reference evidence="13" key="1">
    <citation type="submission" date="2018-05" db="EMBL/GenBank/DDBJ databases">
        <authorList>
            <person name="Lanie J.A."/>
            <person name="Ng W.-L."/>
            <person name="Kazmierczak K.M."/>
            <person name="Andrzejewski T.M."/>
            <person name="Davidsen T.M."/>
            <person name="Wayne K.J."/>
            <person name="Tettelin H."/>
            <person name="Glass J.I."/>
            <person name="Rusch D."/>
            <person name="Podicherti R."/>
            <person name="Tsui H.-C.T."/>
            <person name="Winkler M.E."/>
        </authorList>
    </citation>
    <scope>NUCLEOTIDE SEQUENCE</scope>
</reference>
<evidence type="ECO:0000256" key="9">
    <source>
        <dbReference type="ARBA" id="ARBA00023134"/>
    </source>
</evidence>
<accession>A0A381VVD3</accession>
<dbReference type="PROSITE" id="PS51918">
    <property type="entry name" value="RADICAL_SAM"/>
    <property type="match status" value="1"/>
</dbReference>
<evidence type="ECO:0000256" key="8">
    <source>
        <dbReference type="ARBA" id="ARBA00023014"/>
    </source>
</evidence>
<dbReference type="SFLD" id="SFLDG01067">
    <property type="entry name" value="SPASM/twitch_domain_containing"/>
    <property type="match status" value="1"/>
</dbReference>
<dbReference type="GO" id="GO:0005525">
    <property type="term" value="F:GTP binding"/>
    <property type="evidence" value="ECO:0007669"/>
    <property type="project" value="UniProtKB-KW"/>
</dbReference>
<keyword evidence="9" id="KW-0342">GTP-binding</keyword>
<dbReference type="InterPro" id="IPR050105">
    <property type="entry name" value="MoCo_biosynth_MoaA/MoaC"/>
</dbReference>
<keyword evidence="3" id="KW-0004">4Fe-4S</keyword>
<dbReference type="SUPFAM" id="SSF102114">
    <property type="entry name" value="Radical SAM enzymes"/>
    <property type="match status" value="1"/>
</dbReference>
<dbReference type="Pfam" id="PF06463">
    <property type="entry name" value="Mob_synth_C"/>
    <property type="match status" value="1"/>
</dbReference>
<dbReference type="InterPro" id="IPR006638">
    <property type="entry name" value="Elp3/MiaA/NifB-like_rSAM"/>
</dbReference>
<keyword evidence="8" id="KW-0411">Iron-sulfur</keyword>
<keyword evidence="10" id="KW-0501">Molybdenum cofactor biosynthesis</keyword>
<dbReference type="SFLD" id="SFLDG01386">
    <property type="entry name" value="main_SPASM_domain-containing"/>
    <property type="match status" value="1"/>
</dbReference>
<dbReference type="InterPro" id="IPR000385">
    <property type="entry name" value="MoaA_NifB_PqqE_Fe-S-bd_CS"/>
</dbReference>
<evidence type="ECO:0000256" key="2">
    <source>
        <dbReference type="ARBA" id="ARBA00012167"/>
    </source>
</evidence>
<evidence type="ECO:0000313" key="13">
    <source>
        <dbReference type="EMBL" id="SVA44041.1"/>
    </source>
</evidence>
<dbReference type="NCBIfam" id="TIGR02666">
    <property type="entry name" value="moaA"/>
    <property type="match status" value="1"/>
</dbReference>
<dbReference type="PANTHER" id="PTHR22960:SF0">
    <property type="entry name" value="MOLYBDENUM COFACTOR BIOSYNTHESIS PROTEIN 1"/>
    <property type="match status" value="1"/>
</dbReference>
<dbReference type="InterPro" id="IPR013785">
    <property type="entry name" value="Aldolase_TIM"/>
</dbReference>
<keyword evidence="4" id="KW-0949">S-adenosyl-L-methionine</keyword>
<evidence type="ECO:0000256" key="7">
    <source>
        <dbReference type="ARBA" id="ARBA00023004"/>
    </source>
</evidence>
<keyword evidence="6" id="KW-0547">Nucleotide-binding</keyword>
<dbReference type="UniPathway" id="UPA00344"/>
<comment type="catalytic activity">
    <reaction evidence="11">
        <text>GTP + AH2 + S-adenosyl-L-methionine = (8S)-3',8-cyclo-7,8-dihydroguanosine 5'-triphosphate + 5'-deoxyadenosine + L-methionine + A + H(+)</text>
        <dbReference type="Rhea" id="RHEA:49576"/>
        <dbReference type="ChEBI" id="CHEBI:13193"/>
        <dbReference type="ChEBI" id="CHEBI:15378"/>
        <dbReference type="ChEBI" id="CHEBI:17319"/>
        <dbReference type="ChEBI" id="CHEBI:17499"/>
        <dbReference type="ChEBI" id="CHEBI:37565"/>
        <dbReference type="ChEBI" id="CHEBI:57844"/>
        <dbReference type="ChEBI" id="CHEBI:59789"/>
        <dbReference type="ChEBI" id="CHEBI:131766"/>
        <dbReference type="EC" id="4.1.99.22"/>
    </reaction>
</comment>
<dbReference type="GO" id="GO:0051539">
    <property type="term" value="F:4 iron, 4 sulfur cluster binding"/>
    <property type="evidence" value="ECO:0007669"/>
    <property type="project" value="UniProtKB-KW"/>
</dbReference>
<dbReference type="GO" id="GO:0061798">
    <property type="term" value="F:GTP 3',8'-cyclase activity"/>
    <property type="evidence" value="ECO:0007669"/>
    <property type="project" value="UniProtKB-EC"/>
</dbReference>
<comment type="cofactor">
    <cofactor evidence="1">
        <name>[4Fe-4S] cluster</name>
        <dbReference type="ChEBI" id="CHEBI:49883"/>
    </cofactor>
</comment>
<evidence type="ECO:0000256" key="4">
    <source>
        <dbReference type="ARBA" id="ARBA00022691"/>
    </source>
</evidence>
<dbReference type="InterPro" id="IPR013483">
    <property type="entry name" value="MoaA"/>
</dbReference>
<dbReference type="CDD" id="cd01335">
    <property type="entry name" value="Radical_SAM"/>
    <property type="match status" value="1"/>
</dbReference>
<dbReference type="Gene3D" id="3.20.20.70">
    <property type="entry name" value="Aldolase class I"/>
    <property type="match status" value="1"/>
</dbReference>
<dbReference type="SFLD" id="SFLDS00029">
    <property type="entry name" value="Radical_SAM"/>
    <property type="match status" value="1"/>
</dbReference>
<organism evidence="13">
    <name type="scientific">marine metagenome</name>
    <dbReference type="NCBI Taxonomy" id="408172"/>
    <lineage>
        <taxon>unclassified sequences</taxon>
        <taxon>metagenomes</taxon>
        <taxon>ecological metagenomes</taxon>
    </lineage>
</organism>
<dbReference type="GO" id="GO:0061799">
    <property type="term" value="F:cyclic pyranopterin monophosphate synthase activity"/>
    <property type="evidence" value="ECO:0007669"/>
    <property type="project" value="TreeGrafter"/>
</dbReference>
<dbReference type="EC" id="4.1.99.22" evidence="2"/>
<dbReference type="Pfam" id="PF04055">
    <property type="entry name" value="Radical_SAM"/>
    <property type="match status" value="1"/>
</dbReference>
<gene>
    <name evidence="13" type="ORF">METZ01_LOCUS96895</name>
</gene>
<feature type="non-terminal residue" evidence="13">
    <location>
        <position position="286"/>
    </location>
</feature>
<dbReference type="SMART" id="SM00729">
    <property type="entry name" value="Elp3"/>
    <property type="match status" value="1"/>
</dbReference>
<dbReference type="GO" id="GO:0046872">
    <property type="term" value="F:metal ion binding"/>
    <property type="evidence" value="ECO:0007669"/>
    <property type="project" value="UniProtKB-KW"/>
</dbReference>
<evidence type="ECO:0000256" key="6">
    <source>
        <dbReference type="ARBA" id="ARBA00022741"/>
    </source>
</evidence>
<keyword evidence="5" id="KW-0479">Metal-binding</keyword>
<evidence type="ECO:0000256" key="10">
    <source>
        <dbReference type="ARBA" id="ARBA00023150"/>
    </source>
</evidence>
<evidence type="ECO:0000256" key="1">
    <source>
        <dbReference type="ARBA" id="ARBA00001966"/>
    </source>
</evidence>
<evidence type="ECO:0000259" key="12">
    <source>
        <dbReference type="PROSITE" id="PS51918"/>
    </source>
</evidence>
<dbReference type="GO" id="GO:0006777">
    <property type="term" value="P:Mo-molybdopterin cofactor biosynthetic process"/>
    <property type="evidence" value="ECO:0007669"/>
    <property type="project" value="UniProtKB-KW"/>
</dbReference>
<keyword evidence="7" id="KW-0408">Iron</keyword>
<dbReference type="PANTHER" id="PTHR22960">
    <property type="entry name" value="MOLYBDOPTERIN COFACTOR SYNTHESIS PROTEIN A"/>
    <property type="match status" value="1"/>
</dbReference>
<dbReference type="InterPro" id="IPR010505">
    <property type="entry name" value="MoaA_twitch"/>
</dbReference>
<dbReference type="InterPro" id="IPR007197">
    <property type="entry name" value="rSAM"/>
</dbReference>
<protein>
    <recommendedName>
        <fullName evidence="2">GTP 3',8-cyclase</fullName>
        <ecNumber evidence="2">4.1.99.22</ecNumber>
    </recommendedName>
</protein>
<proteinExistence type="predicted"/>
<evidence type="ECO:0000256" key="5">
    <source>
        <dbReference type="ARBA" id="ARBA00022723"/>
    </source>
</evidence>
<dbReference type="AlphaFoldDB" id="A0A381VVD3"/>
<name>A0A381VVD3_9ZZZZ</name>
<feature type="domain" description="Radical SAM core" evidence="12">
    <location>
        <begin position="19"/>
        <end position="238"/>
    </location>
</feature>
<sequence length="286" mass="31912">MCVTEAWESRDVTEPIIDKFERPLRDLRVSVTDRCNFRCRYCMPREVFGEGYEFLPRRAILRFEEIQRVVRIVAGFGVRKVRITGGEPLLRRDLSQLITMLTQIKGVELALTTNGALLPEQAQALADAGLKRVTVSLDSLDDKTFRAMNDADFPVADVLDGIEAAAVAGLTPIKINAMVQRGVNEDSAVELARYFKGSGHIVRFIEFMDVGMTNNWRPEDVCVGADIVERITAEFPAEPVSPAYRGEVAKRWRYTDGEGEFGIITSVTEPFCGDCTRARLSAEGVL</sequence>
<evidence type="ECO:0000256" key="11">
    <source>
        <dbReference type="ARBA" id="ARBA00048697"/>
    </source>
</evidence>
<dbReference type="EMBL" id="UINC01009848">
    <property type="protein sequence ID" value="SVA44041.1"/>
    <property type="molecule type" value="Genomic_DNA"/>
</dbReference>
<evidence type="ECO:0000256" key="3">
    <source>
        <dbReference type="ARBA" id="ARBA00022485"/>
    </source>
</evidence>
<dbReference type="PROSITE" id="PS01305">
    <property type="entry name" value="MOAA_NIFB_PQQE"/>
    <property type="match status" value="1"/>
</dbReference>
<dbReference type="InterPro" id="IPR058240">
    <property type="entry name" value="rSAM_sf"/>
</dbReference>